<dbReference type="InterPro" id="IPR055357">
    <property type="entry name" value="LRR_At1g61320_AtMIF1"/>
</dbReference>
<dbReference type="Pfam" id="PF23622">
    <property type="entry name" value="LRR_At1g61320_AtMIF1"/>
    <property type="match status" value="1"/>
</dbReference>
<dbReference type="eggNOG" id="ENOG502R63W">
    <property type="taxonomic scope" value="Eukaryota"/>
</dbReference>
<dbReference type="OMA" id="AVEYMTL"/>
<evidence type="ECO:0000313" key="3">
    <source>
        <dbReference type="Proteomes" id="UP000004995"/>
    </source>
</evidence>
<dbReference type="Proteomes" id="UP000004995">
    <property type="component" value="Unassembled WGS sequence"/>
</dbReference>
<reference evidence="3" key="1">
    <citation type="journal article" date="2012" name="Nat. Biotechnol.">
        <title>Reference genome sequence of the model plant Setaria.</title>
        <authorList>
            <person name="Bennetzen J.L."/>
            <person name="Schmutz J."/>
            <person name="Wang H."/>
            <person name="Percifield R."/>
            <person name="Hawkins J."/>
            <person name="Pontaroli A.C."/>
            <person name="Estep M."/>
            <person name="Feng L."/>
            <person name="Vaughn J.N."/>
            <person name="Grimwood J."/>
            <person name="Jenkins J."/>
            <person name="Barry K."/>
            <person name="Lindquist E."/>
            <person name="Hellsten U."/>
            <person name="Deshpande S."/>
            <person name="Wang X."/>
            <person name="Wu X."/>
            <person name="Mitros T."/>
            <person name="Triplett J."/>
            <person name="Yang X."/>
            <person name="Ye C.Y."/>
            <person name="Mauro-Herrera M."/>
            <person name="Wang L."/>
            <person name="Li P."/>
            <person name="Sharma M."/>
            <person name="Sharma R."/>
            <person name="Ronald P.C."/>
            <person name="Panaud O."/>
            <person name="Kellogg E.A."/>
            <person name="Brutnell T.P."/>
            <person name="Doust A.N."/>
            <person name="Tuskan G.A."/>
            <person name="Rokhsar D."/>
            <person name="Devos K.M."/>
        </authorList>
    </citation>
    <scope>NUCLEOTIDE SEQUENCE [LARGE SCALE GENOMIC DNA]</scope>
    <source>
        <strain evidence="3">cv. Yugu1</strain>
    </source>
</reference>
<dbReference type="Gramene" id="KQL30314">
    <property type="protein sequence ID" value="KQL30314"/>
    <property type="gene ID" value="SETIT_019681mg"/>
</dbReference>
<dbReference type="EnsemblPlants" id="KQL30314">
    <property type="protein sequence ID" value="KQL30314"/>
    <property type="gene ID" value="SETIT_019681mg"/>
</dbReference>
<proteinExistence type="predicted"/>
<accession>K3YZH3</accession>
<protein>
    <recommendedName>
        <fullName evidence="1">At1g61320/AtMIF1 LRR domain-containing protein</fullName>
    </recommendedName>
</protein>
<sequence length="428" mass="48359">MDGRRSRKLDHETCSCRRLKDLIHRVISRLTVTEAGRTSVLSSRWRKRWTYHSNLCFDGTCSELAGYGTDRFVAHVTTVLQHHSRLVVDRFELRSPLLGKEHAHHLDRWFDFAASTKARHVALDLSPLHYEHRIVASPNKYRLPANQLAAPAGIVSLLLVNVCLELPPVSDGSRLLGFKALKKLELKFVVDLGDLTPFLASCPALEWLSISSSLIGHLVVPRQARCLRYLRLDCIGMHSIHLDATSLTTFEYVGTSSIPIKTNHGLKLSQASIFIPWFFDGVSYFWDELSCWLAPVDRLLLSLGMDAETRRFAKNPTEFIHLRHLTLFCHILRDPESPLVVLRLTQVLESAPQLEHLGLMNSSDPVPFLSKAPDCSIHPHVHHHLKTVQMTGVIGLSGQLELAKYILLSATAVEYMTLSLATPRYRRV</sequence>
<dbReference type="PANTHER" id="PTHR34145:SF48">
    <property type="entry name" value="OS01G0553400 PROTEIN"/>
    <property type="match status" value="1"/>
</dbReference>
<dbReference type="EMBL" id="AGNK02000422">
    <property type="status" value="NOT_ANNOTATED_CDS"/>
    <property type="molecule type" value="Genomic_DNA"/>
</dbReference>
<evidence type="ECO:0000259" key="1">
    <source>
        <dbReference type="Pfam" id="PF23622"/>
    </source>
</evidence>
<name>K3YZH3_SETIT</name>
<dbReference type="InParanoid" id="K3YZH3"/>
<reference evidence="2" key="2">
    <citation type="submission" date="2018-08" db="UniProtKB">
        <authorList>
            <consortium name="EnsemblPlants"/>
        </authorList>
    </citation>
    <scope>IDENTIFICATION</scope>
    <source>
        <strain evidence="2">Yugu1</strain>
    </source>
</reference>
<evidence type="ECO:0000313" key="2">
    <source>
        <dbReference type="EnsemblPlants" id="KQL30314"/>
    </source>
</evidence>
<keyword evidence="3" id="KW-1185">Reference proteome</keyword>
<feature type="domain" description="At1g61320/AtMIF1 LRR" evidence="1">
    <location>
        <begin position="79"/>
        <end position="424"/>
    </location>
</feature>
<dbReference type="InterPro" id="IPR053772">
    <property type="entry name" value="At1g61320/At1g61330-like"/>
</dbReference>
<dbReference type="HOGENOM" id="CLU_010721_3_6_1"/>
<dbReference type="STRING" id="4555.K3YZH3"/>
<organism evidence="2 3">
    <name type="scientific">Setaria italica</name>
    <name type="common">Foxtail millet</name>
    <name type="synonym">Panicum italicum</name>
    <dbReference type="NCBI Taxonomy" id="4555"/>
    <lineage>
        <taxon>Eukaryota</taxon>
        <taxon>Viridiplantae</taxon>
        <taxon>Streptophyta</taxon>
        <taxon>Embryophyta</taxon>
        <taxon>Tracheophyta</taxon>
        <taxon>Spermatophyta</taxon>
        <taxon>Magnoliopsida</taxon>
        <taxon>Liliopsida</taxon>
        <taxon>Poales</taxon>
        <taxon>Poaceae</taxon>
        <taxon>PACMAD clade</taxon>
        <taxon>Panicoideae</taxon>
        <taxon>Panicodae</taxon>
        <taxon>Paniceae</taxon>
        <taxon>Cenchrinae</taxon>
        <taxon>Setaria</taxon>
    </lineage>
</organism>
<dbReference type="AlphaFoldDB" id="K3YZH3"/>
<dbReference type="PANTHER" id="PTHR34145">
    <property type="entry name" value="OS02G0105600 PROTEIN"/>
    <property type="match status" value="1"/>
</dbReference>